<evidence type="ECO:0000313" key="1">
    <source>
        <dbReference type="EMBL" id="QQQ41285.1"/>
    </source>
</evidence>
<organism evidence="1 2">
    <name type="scientific">Stenotrophomonas maltophilia</name>
    <name type="common">Pseudomonas maltophilia</name>
    <name type="synonym">Xanthomonas maltophilia</name>
    <dbReference type="NCBI Taxonomy" id="40324"/>
    <lineage>
        <taxon>Bacteria</taxon>
        <taxon>Pseudomonadati</taxon>
        <taxon>Pseudomonadota</taxon>
        <taxon>Gammaproteobacteria</taxon>
        <taxon>Lysobacterales</taxon>
        <taxon>Lysobacteraceae</taxon>
        <taxon>Stenotrophomonas</taxon>
        <taxon>Stenotrophomonas maltophilia group</taxon>
    </lineage>
</organism>
<proteinExistence type="predicted"/>
<evidence type="ECO:0000313" key="2">
    <source>
        <dbReference type="Proteomes" id="UP000596095"/>
    </source>
</evidence>
<sequence length="148" mass="14897">MLRAPPGGDDDGALVAVVQSSAAGAWSVENLNPLLHFDVVARLDGFNDVIVSNVQPSPYDTVSISGGFKAGQAAGTLDSEVEILGGIPAYSVAVVAGTPPPGIVFTTVGHRVVADNAATASGTYAWTLEVTASNGVSARADYTVTLGP</sequence>
<dbReference type="Proteomes" id="UP000596095">
    <property type="component" value="Chromosome"/>
</dbReference>
<reference evidence="1 2" key="1">
    <citation type="submission" date="2021-01" db="EMBL/GenBank/DDBJ databases">
        <title>Genome Characterization of a novel Stenotrophomonas isolate with high keratinase activity.</title>
        <authorList>
            <person name="Cao Z.-J."/>
        </authorList>
    </citation>
    <scope>NUCLEOTIDE SEQUENCE [LARGE SCALE GENOMIC DNA]</scope>
    <source>
        <strain evidence="1 2">DHHJ</strain>
    </source>
</reference>
<gene>
    <name evidence="1" type="ORF">JJL50_15170</name>
</gene>
<name>A0ABD7C1B8_STEMA</name>
<dbReference type="RefSeq" id="WP_201116946.1">
    <property type="nucleotide sequence ID" value="NZ_CP067993.1"/>
</dbReference>
<dbReference type="AlphaFoldDB" id="A0ABD7C1B8"/>
<accession>A0ABD7C1B8</accession>
<protein>
    <submittedName>
        <fullName evidence="1">Uncharacterized protein</fullName>
    </submittedName>
</protein>
<dbReference type="EMBL" id="CP067993">
    <property type="protein sequence ID" value="QQQ41285.1"/>
    <property type="molecule type" value="Genomic_DNA"/>
</dbReference>